<proteinExistence type="predicted"/>
<reference evidence="2" key="1">
    <citation type="submission" date="2014-11" db="EMBL/GenBank/DDBJ databases">
        <authorList>
            <person name="Amaro Gonzalez C."/>
        </authorList>
    </citation>
    <scope>NUCLEOTIDE SEQUENCE</scope>
</reference>
<dbReference type="AlphaFoldDB" id="A0A0E9U4E6"/>
<dbReference type="EMBL" id="GBXM01048532">
    <property type="protein sequence ID" value="JAH60045.1"/>
    <property type="molecule type" value="Transcribed_RNA"/>
</dbReference>
<evidence type="ECO:0000313" key="2">
    <source>
        <dbReference type="EMBL" id="JAH60045.1"/>
    </source>
</evidence>
<sequence length="39" mass="4447">MFPILVCFNADLLYHPLSPHVPNHRQNSSSQTTDRALIL</sequence>
<accession>A0A0E9U4E6</accession>
<evidence type="ECO:0000256" key="1">
    <source>
        <dbReference type="SAM" id="MobiDB-lite"/>
    </source>
</evidence>
<protein>
    <submittedName>
        <fullName evidence="2">Uncharacterized protein</fullName>
    </submittedName>
</protein>
<organism evidence="2">
    <name type="scientific">Anguilla anguilla</name>
    <name type="common">European freshwater eel</name>
    <name type="synonym">Muraena anguilla</name>
    <dbReference type="NCBI Taxonomy" id="7936"/>
    <lineage>
        <taxon>Eukaryota</taxon>
        <taxon>Metazoa</taxon>
        <taxon>Chordata</taxon>
        <taxon>Craniata</taxon>
        <taxon>Vertebrata</taxon>
        <taxon>Euteleostomi</taxon>
        <taxon>Actinopterygii</taxon>
        <taxon>Neopterygii</taxon>
        <taxon>Teleostei</taxon>
        <taxon>Anguilliformes</taxon>
        <taxon>Anguillidae</taxon>
        <taxon>Anguilla</taxon>
    </lineage>
</organism>
<feature type="compositionally biased region" description="Polar residues" evidence="1">
    <location>
        <begin position="24"/>
        <end position="39"/>
    </location>
</feature>
<name>A0A0E9U4E6_ANGAN</name>
<feature type="region of interest" description="Disordered" evidence="1">
    <location>
        <begin position="20"/>
        <end position="39"/>
    </location>
</feature>
<reference evidence="2" key="2">
    <citation type="journal article" date="2015" name="Fish Shellfish Immunol.">
        <title>Early steps in the European eel (Anguilla anguilla)-Vibrio vulnificus interaction in the gills: Role of the RtxA13 toxin.</title>
        <authorList>
            <person name="Callol A."/>
            <person name="Pajuelo D."/>
            <person name="Ebbesson L."/>
            <person name="Teles M."/>
            <person name="MacKenzie S."/>
            <person name="Amaro C."/>
        </authorList>
    </citation>
    <scope>NUCLEOTIDE SEQUENCE</scope>
</reference>